<feature type="region of interest" description="Disordered" evidence="1">
    <location>
        <begin position="298"/>
        <end position="394"/>
    </location>
</feature>
<feature type="compositionally biased region" description="Low complexity" evidence="1">
    <location>
        <begin position="325"/>
        <end position="335"/>
    </location>
</feature>
<dbReference type="Proteomes" id="UP000076863">
    <property type="component" value="Unassembled WGS sequence"/>
</dbReference>
<organism evidence="3 4">
    <name type="scientific">Beauveria brongniartii RCEF 3172</name>
    <dbReference type="NCBI Taxonomy" id="1081107"/>
    <lineage>
        <taxon>Eukaryota</taxon>
        <taxon>Fungi</taxon>
        <taxon>Dikarya</taxon>
        <taxon>Ascomycota</taxon>
        <taxon>Pezizomycotina</taxon>
        <taxon>Sordariomycetes</taxon>
        <taxon>Hypocreomycetidae</taxon>
        <taxon>Hypocreales</taxon>
        <taxon>Cordycipitaceae</taxon>
        <taxon>Beauveria</taxon>
        <taxon>Beauveria brongniartii</taxon>
    </lineage>
</organism>
<reference evidence="3 4" key="1">
    <citation type="journal article" date="2016" name="Genome Biol. Evol.">
        <title>Divergent and convergent evolution of fungal pathogenicity.</title>
        <authorList>
            <person name="Shang Y."/>
            <person name="Xiao G."/>
            <person name="Zheng P."/>
            <person name="Cen K."/>
            <person name="Zhan S."/>
            <person name="Wang C."/>
        </authorList>
    </citation>
    <scope>NUCLEOTIDE SEQUENCE [LARGE SCALE GENOMIC DNA]</scope>
    <source>
        <strain evidence="3 4">RCEF 3172</strain>
    </source>
</reference>
<dbReference type="EMBL" id="AZHA01000012">
    <property type="protein sequence ID" value="OAA43361.1"/>
    <property type="molecule type" value="Genomic_DNA"/>
</dbReference>
<proteinExistence type="predicted"/>
<name>A0A167E5W6_9HYPO</name>
<accession>A0A167E5W6</accession>
<keyword evidence="4" id="KW-1185">Reference proteome</keyword>
<evidence type="ECO:0000256" key="1">
    <source>
        <dbReference type="SAM" id="MobiDB-lite"/>
    </source>
</evidence>
<comment type="caution">
    <text evidence="3">The sequence shown here is derived from an EMBL/GenBank/DDBJ whole genome shotgun (WGS) entry which is preliminary data.</text>
</comment>
<sequence length="394" mass="44585">MDVDKWLGSVNLYEAAQVWARFESACEPHRMVLWSGIEFEQAEDWASQHNRKTLTQAMGPLMDKSNPSCRRNIKNDYQWSLYVHAASILFAVFISTGSEVVVLARHPPDRFNPYYESYYQNIEEPWLTACCDPNKFRIMLAHPGIEGAGNCLYQYWPVDRVDDWKSMFPHPKVLTTRPWPHHPWKSLKTSEYQEGHLRRERHAIMEKLYLYKTGASIYWPVTISTSRETVNQSAKKRRRKMDNQKPRVEANASRANASTLPQQAKNKSPKSRAKSACKIQAESVSNGKLKLVPESQTKLAPKAQAQPTPKTQAKSTSKAQDKSASKATAKPASTTHVKSASKTNAKPASEAKSESSFTTTALSPTAKPKSHRKKTKPTHHNGNARLESILETHE</sequence>
<evidence type="ECO:0000313" key="4">
    <source>
        <dbReference type="Proteomes" id="UP000076863"/>
    </source>
</evidence>
<gene>
    <name evidence="3" type="ORF">BBO_04504</name>
</gene>
<feature type="compositionally biased region" description="Polar residues" evidence="1">
    <location>
        <begin position="305"/>
        <end position="318"/>
    </location>
</feature>
<keyword evidence="2" id="KW-1133">Transmembrane helix</keyword>
<feature type="transmembrane region" description="Helical" evidence="2">
    <location>
        <begin position="81"/>
        <end position="104"/>
    </location>
</feature>
<feature type="region of interest" description="Disordered" evidence="1">
    <location>
        <begin position="228"/>
        <end position="281"/>
    </location>
</feature>
<keyword evidence="2" id="KW-0812">Transmembrane</keyword>
<feature type="compositionally biased region" description="Polar residues" evidence="1">
    <location>
        <begin position="253"/>
        <end position="266"/>
    </location>
</feature>
<evidence type="ECO:0000313" key="3">
    <source>
        <dbReference type="EMBL" id="OAA43361.1"/>
    </source>
</evidence>
<protein>
    <submittedName>
        <fullName evidence="3">Uncharacterized protein</fullName>
    </submittedName>
</protein>
<evidence type="ECO:0000256" key="2">
    <source>
        <dbReference type="SAM" id="Phobius"/>
    </source>
</evidence>
<feature type="compositionally biased region" description="Basic residues" evidence="1">
    <location>
        <begin position="368"/>
        <end position="379"/>
    </location>
</feature>
<keyword evidence="2" id="KW-0472">Membrane</keyword>
<dbReference type="AlphaFoldDB" id="A0A167E5W6"/>
<feature type="compositionally biased region" description="Low complexity" evidence="1">
    <location>
        <begin position="345"/>
        <end position="356"/>
    </location>
</feature>
<dbReference type="OrthoDB" id="4866720at2759"/>